<evidence type="ECO:0000313" key="3">
    <source>
        <dbReference type="Proteomes" id="UP000785679"/>
    </source>
</evidence>
<sequence length="684" mass="74740">MFNNSSQRLQPQNTQQFSMTGAGATYYQPLNFDDEVHVSKYNMKRNKSQTTQSINNKAAAAAANMPDESHGNTAFSESFKAMPTSFKSSKKSSDKPPAIESVSSAQYGREKSHKSHKSAKTDQRGRIVIDQGAMKGFAGGGTTNHIASNLIHPVSNNSSNNAPMPNNDQAAFNYFTKSAKNLLPGQNALMNMHNKQSSSHRDLKKGAPPGAFPINQMNVFAQNSAQMKQMYSKSPDSVKDPSTSVLLKSPPMKLFCRTLKRVQLLKVSYDYDSVAPPVTSGSYKTPYLHNHGDTSVAHPQVGGLNASVTGLHGTGGSSAAHNNLQQWDQLANLPRQRKSSASYKMSFAQTVKNQISPDQSLVVPTDFKGRVQKKPSNTNIKRIPSGFNTQQIVGQQPNINLSGGSGVGANLFNSALETLALPPNSQQTSSNNPMNSQGSLSRPHSPRFQGVVNGGGPAGVNSGLSQPQQKRRSSKTGNLVYNKSLLHEQTMLSANQGRAGNDFSTQEESKSHAFADSGQHAIGALSSDDGCSPKNNKWDDRKQIFSHKRKIMGFPHLRNKRSSTRDEMRRNDSQGSPPPTPDLAMKQRRIFESIKLEIIKSEVEEESYSRSNYSELGNGDRGSPDARIGGAATEGQPEKKKKKQLKEADKKDTAKLSISHMSEGEFKEMCRQNLEANQQLLKEW</sequence>
<evidence type="ECO:0000313" key="2">
    <source>
        <dbReference type="EMBL" id="TNV84830.1"/>
    </source>
</evidence>
<dbReference type="EMBL" id="RRYP01002386">
    <property type="protein sequence ID" value="TNV84830.1"/>
    <property type="molecule type" value="Genomic_DNA"/>
</dbReference>
<feature type="region of interest" description="Disordered" evidence="1">
    <location>
        <begin position="47"/>
        <end position="124"/>
    </location>
</feature>
<feature type="region of interest" description="Disordered" evidence="1">
    <location>
        <begin position="605"/>
        <end position="662"/>
    </location>
</feature>
<feature type="compositionally biased region" description="Basic and acidic residues" evidence="1">
    <location>
        <begin position="645"/>
        <end position="654"/>
    </location>
</feature>
<keyword evidence="3" id="KW-1185">Reference proteome</keyword>
<feature type="compositionally biased region" description="Polar residues" evidence="1">
    <location>
        <begin position="1"/>
        <end position="19"/>
    </location>
</feature>
<organism evidence="2 3">
    <name type="scientific">Halteria grandinella</name>
    <dbReference type="NCBI Taxonomy" id="5974"/>
    <lineage>
        <taxon>Eukaryota</taxon>
        <taxon>Sar</taxon>
        <taxon>Alveolata</taxon>
        <taxon>Ciliophora</taxon>
        <taxon>Intramacronucleata</taxon>
        <taxon>Spirotrichea</taxon>
        <taxon>Stichotrichia</taxon>
        <taxon>Sporadotrichida</taxon>
        <taxon>Halteriidae</taxon>
        <taxon>Halteria</taxon>
    </lineage>
</organism>
<dbReference type="Proteomes" id="UP000785679">
    <property type="component" value="Unassembled WGS sequence"/>
</dbReference>
<feature type="region of interest" description="Disordered" evidence="1">
    <location>
        <begin position="1"/>
        <end position="20"/>
    </location>
</feature>
<feature type="region of interest" description="Disordered" evidence="1">
    <location>
        <begin position="299"/>
        <end position="320"/>
    </location>
</feature>
<feature type="compositionally biased region" description="Polar residues" evidence="1">
    <location>
        <begin position="423"/>
        <end position="442"/>
    </location>
</feature>
<reference evidence="2" key="1">
    <citation type="submission" date="2019-06" db="EMBL/GenBank/DDBJ databases">
        <authorList>
            <person name="Zheng W."/>
        </authorList>
    </citation>
    <scope>NUCLEOTIDE SEQUENCE</scope>
    <source>
        <strain evidence="2">QDHG01</strain>
    </source>
</reference>
<protein>
    <submittedName>
        <fullName evidence="2">Uncharacterized protein</fullName>
    </submittedName>
</protein>
<feature type="region of interest" description="Disordered" evidence="1">
    <location>
        <begin position="422"/>
        <end position="476"/>
    </location>
</feature>
<accession>A0A8J8T7S8</accession>
<evidence type="ECO:0000256" key="1">
    <source>
        <dbReference type="SAM" id="MobiDB-lite"/>
    </source>
</evidence>
<gene>
    <name evidence="2" type="ORF">FGO68_gene4286</name>
</gene>
<comment type="caution">
    <text evidence="2">The sequence shown here is derived from an EMBL/GenBank/DDBJ whole genome shotgun (WGS) entry which is preliminary data.</text>
</comment>
<name>A0A8J8T7S8_HALGN</name>
<feature type="region of interest" description="Disordered" evidence="1">
    <location>
        <begin position="554"/>
        <end position="585"/>
    </location>
</feature>
<proteinExistence type="predicted"/>
<dbReference type="AlphaFoldDB" id="A0A8J8T7S8"/>
<feature type="compositionally biased region" description="Basic and acidic residues" evidence="1">
    <location>
        <begin position="563"/>
        <end position="572"/>
    </location>
</feature>